<feature type="non-terminal residue" evidence="1">
    <location>
        <position position="1"/>
    </location>
</feature>
<reference evidence="1" key="1">
    <citation type="journal article" date="2015" name="Nature">
        <title>Complex archaea that bridge the gap between prokaryotes and eukaryotes.</title>
        <authorList>
            <person name="Spang A."/>
            <person name="Saw J.H."/>
            <person name="Jorgensen S.L."/>
            <person name="Zaremba-Niedzwiedzka K."/>
            <person name="Martijn J."/>
            <person name="Lind A.E."/>
            <person name="van Eijk R."/>
            <person name="Schleper C."/>
            <person name="Guy L."/>
            <person name="Ettema T.J."/>
        </authorList>
    </citation>
    <scope>NUCLEOTIDE SEQUENCE</scope>
</reference>
<protein>
    <submittedName>
        <fullName evidence="1">Uncharacterized protein</fullName>
    </submittedName>
</protein>
<comment type="caution">
    <text evidence="1">The sequence shown here is derived from an EMBL/GenBank/DDBJ whole genome shotgun (WGS) entry which is preliminary data.</text>
</comment>
<organism evidence="1">
    <name type="scientific">marine sediment metagenome</name>
    <dbReference type="NCBI Taxonomy" id="412755"/>
    <lineage>
        <taxon>unclassified sequences</taxon>
        <taxon>metagenomes</taxon>
        <taxon>ecological metagenomes</taxon>
    </lineage>
</organism>
<gene>
    <name evidence="1" type="ORF">LCGC14_3124650</name>
</gene>
<accession>A0A0F8W1I8</accession>
<dbReference type="AlphaFoldDB" id="A0A0F8W1I8"/>
<dbReference type="EMBL" id="LAZR01068005">
    <property type="protein sequence ID" value="KKK50478.1"/>
    <property type="molecule type" value="Genomic_DNA"/>
</dbReference>
<sequence length="107" mass="10948">EFIGTTSAEAVTISGGIVTITRGSISVTVQTGSTDDLDTITPNAAIGPGDGFLIVKAASSVATVVMKDGTGNLILAGDFSLTHTSDRMLLVFDGANWVELSRSDNDT</sequence>
<name>A0A0F8W1I8_9ZZZZ</name>
<evidence type="ECO:0000313" key="1">
    <source>
        <dbReference type="EMBL" id="KKK50478.1"/>
    </source>
</evidence>
<proteinExistence type="predicted"/>